<dbReference type="InterPro" id="IPR011200">
    <property type="entry name" value="UCP012608"/>
</dbReference>
<dbReference type="AlphaFoldDB" id="A0A5R9BEJ1"/>
<keyword evidence="3" id="KW-1185">Reference proteome</keyword>
<comment type="caution">
    <text evidence="2">The sequence shown here is derived from an EMBL/GenBank/DDBJ whole genome shotgun (WGS) entry which is preliminary data.</text>
</comment>
<gene>
    <name evidence="2" type="ORF">FEF26_04865</name>
</gene>
<dbReference type="Proteomes" id="UP000310458">
    <property type="component" value="Unassembled WGS sequence"/>
</dbReference>
<evidence type="ECO:0000256" key="1">
    <source>
        <dbReference type="SAM" id="MobiDB-lite"/>
    </source>
</evidence>
<dbReference type="OrthoDB" id="8899077at2"/>
<organism evidence="2 3">
    <name type="scientific">Nesterenkonia salmonea</name>
    <dbReference type="NCBI Taxonomy" id="1804987"/>
    <lineage>
        <taxon>Bacteria</taxon>
        <taxon>Bacillati</taxon>
        <taxon>Actinomycetota</taxon>
        <taxon>Actinomycetes</taxon>
        <taxon>Micrococcales</taxon>
        <taxon>Micrococcaceae</taxon>
        <taxon>Nesterenkonia</taxon>
    </lineage>
</organism>
<evidence type="ECO:0000313" key="2">
    <source>
        <dbReference type="EMBL" id="TLP98522.1"/>
    </source>
</evidence>
<evidence type="ECO:0000313" key="3">
    <source>
        <dbReference type="Proteomes" id="UP000310458"/>
    </source>
</evidence>
<protein>
    <submittedName>
        <fullName evidence="2">DUF2332 domain-containing protein</fullName>
    </submittedName>
</protein>
<dbReference type="EMBL" id="VAVZ01000009">
    <property type="protein sequence ID" value="TLP98522.1"/>
    <property type="molecule type" value="Genomic_DNA"/>
</dbReference>
<reference evidence="2 3" key="1">
    <citation type="submission" date="2019-05" db="EMBL/GenBank/DDBJ databases">
        <title>Nesterenkonia sp. GY074 isolated from the Southern Atlantic Ocean.</title>
        <authorList>
            <person name="Zhang G."/>
        </authorList>
    </citation>
    <scope>NUCLEOTIDE SEQUENCE [LARGE SCALE GENOMIC DNA]</scope>
    <source>
        <strain evidence="2 3">GY074</strain>
    </source>
</reference>
<accession>A0A5R9BEJ1</accession>
<dbReference type="Pfam" id="PF10094">
    <property type="entry name" value="DUF2332"/>
    <property type="match status" value="2"/>
</dbReference>
<sequence>MLSGMQEIDIDDLGRIQQFYRHFAQVEAAEVSALYAEWAAAVAQDHQVLELLLELEPAKRQPNLLFAAARVHGVPLVPWPQARQVLLPRWEHVRDTMRRRRTQTNEAGRIAVLNLAFAQIAAETGKPLALIEVGCSAGLCLYPDAWPIGYTTGDDDAALLAPSGRLTSSVQLNCELRGVDAPDRLPEVAWRAGIDLNPLELTDAADRQWLEALVWPGMEYRLERITAGAQLVAADPPLLVSGDLNAELPDLLAQVPQGTVPVVFHSAVLVYLPAQDRQRFVQLVRGSGARWVSNEGLGVFPEIADQIPGEDPERSGFVLSLDGQPLARSGPHGQYLESLRR</sequence>
<feature type="region of interest" description="Disordered" evidence="1">
    <location>
        <begin position="322"/>
        <end position="341"/>
    </location>
</feature>
<name>A0A5R9BEJ1_9MICC</name>
<proteinExistence type="predicted"/>